<evidence type="ECO:0000256" key="1">
    <source>
        <dbReference type="SAM" id="Coils"/>
    </source>
</evidence>
<name>A0ABS1XFI3_PSEC1</name>
<dbReference type="Proteomes" id="UP000644195">
    <property type="component" value="Unassembled WGS sequence"/>
</dbReference>
<dbReference type="RefSeq" id="WP_203009810.1">
    <property type="nucleotide sequence ID" value="NZ_JAEVFO010000035.1"/>
</dbReference>
<gene>
    <name evidence="2" type="ORF">JHZ66_15465</name>
</gene>
<feature type="coiled-coil region" evidence="1">
    <location>
        <begin position="74"/>
        <end position="101"/>
    </location>
</feature>
<comment type="caution">
    <text evidence="2">The sequence shown here is derived from an EMBL/GenBank/DDBJ whole genome shotgun (WGS) entry which is preliminary data.</text>
</comment>
<reference evidence="2 3" key="1">
    <citation type="submission" date="2020-12" db="EMBL/GenBank/DDBJ databases">
        <title>Genome of Pca MAFF 106156.</title>
        <authorList>
            <person name="Fujikawa T."/>
            <person name="Inoue Y."/>
        </authorList>
    </citation>
    <scope>NUCLEOTIDE SEQUENCE [LARGE SCALE GENOMIC DNA]</scope>
    <source>
        <strain evidence="2 3">MAFF 106156</strain>
    </source>
</reference>
<evidence type="ECO:0000313" key="2">
    <source>
        <dbReference type="EMBL" id="MBM0140198.1"/>
    </source>
</evidence>
<organism evidence="2 3">
    <name type="scientific">Pseudomonas cannabina pv. alisalensis</name>
    <dbReference type="NCBI Taxonomy" id="757414"/>
    <lineage>
        <taxon>Bacteria</taxon>
        <taxon>Pseudomonadati</taxon>
        <taxon>Pseudomonadota</taxon>
        <taxon>Gammaproteobacteria</taxon>
        <taxon>Pseudomonadales</taxon>
        <taxon>Pseudomonadaceae</taxon>
        <taxon>Pseudomonas</taxon>
    </lineage>
</organism>
<sequence>MKVKVTNSGLCPRGIWAMGAIKLIGIGATRELTLTEEDLDQVKKITALSVEIVEAPAADEKAELLAKLKALGVNAGANSGVESLRKKLEDAEAAAEKQKVMDELTELKVEFDKEANLEALQAALAAAKA</sequence>
<keyword evidence="3" id="KW-1185">Reference proteome</keyword>
<protein>
    <submittedName>
        <fullName evidence="2">Uncharacterized protein</fullName>
    </submittedName>
</protein>
<evidence type="ECO:0000313" key="3">
    <source>
        <dbReference type="Proteomes" id="UP000644195"/>
    </source>
</evidence>
<keyword evidence="1" id="KW-0175">Coiled coil</keyword>
<dbReference type="EMBL" id="JAEVFO010000035">
    <property type="protein sequence ID" value="MBM0140198.1"/>
    <property type="molecule type" value="Genomic_DNA"/>
</dbReference>
<accession>A0ABS1XFI3</accession>
<proteinExistence type="predicted"/>